<reference evidence="2 3" key="1">
    <citation type="submission" date="2017-03" db="EMBL/GenBank/DDBJ databases">
        <title>Genomes of endolithic fungi from Antarctica.</title>
        <authorList>
            <person name="Coleine C."/>
            <person name="Masonjones S."/>
            <person name="Stajich J.E."/>
        </authorList>
    </citation>
    <scope>NUCLEOTIDE SEQUENCE [LARGE SCALE GENOMIC DNA]</scope>
    <source>
        <strain evidence="2 3">CCFEE 5311</strain>
    </source>
</reference>
<dbReference type="EMBL" id="NAJP01000085">
    <property type="protein sequence ID" value="TKA33478.1"/>
    <property type="molecule type" value="Genomic_DNA"/>
</dbReference>
<dbReference type="Proteomes" id="UP000310066">
    <property type="component" value="Unassembled WGS sequence"/>
</dbReference>
<organism evidence="2 3">
    <name type="scientific">Friedmanniomyces endolithicus</name>
    <dbReference type="NCBI Taxonomy" id="329885"/>
    <lineage>
        <taxon>Eukaryota</taxon>
        <taxon>Fungi</taxon>
        <taxon>Dikarya</taxon>
        <taxon>Ascomycota</taxon>
        <taxon>Pezizomycotina</taxon>
        <taxon>Dothideomycetes</taxon>
        <taxon>Dothideomycetidae</taxon>
        <taxon>Mycosphaerellales</taxon>
        <taxon>Teratosphaeriaceae</taxon>
        <taxon>Friedmanniomyces</taxon>
    </lineage>
</organism>
<evidence type="ECO:0000313" key="3">
    <source>
        <dbReference type="Proteomes" id="UP000310066"/>
    </source>
</evidence>
<name>A0A4U0UDB6_9PEZI</name>
<keyword evidence="1" id="KW-0732">Signal</keyword>
<evidence type="ECO:0000313" key="2">
    <source>
        <dbReference type="EMBL" id="TKA33478.1"/>
    </source>
</evidence>
<comment type="caution">
    <text evidence="2">The sequence shown here is derived from an EMBL/GenBank/DDBJ whole genome shotgun (WGS) entry which is preliminary data.</text>
</comment>
<gene>
    <name evidence="2" type="ORF">B0A54_14655</name>
</gene>
<accession>A0A4U0UDB6</accession>
<proteinExistence type="predicted"/>
<sequence>MHFTTPTLLLALAATLNASAIPSFTTILPPSALLAADYPNAVHCGQKNPAVNMAIDNFCNRENGHGQLANNLTIGTPWARNGVTHDGFRVSITGPNCPGNSRWVPAEYCNAQFHYLCAVRGGPMGAGEMEFGASGCQEWKIERL</sequence>
<feature type="chain" id="PRO_5021005825" description="Cyanovirin-N domain-containing protein" evidence="1">
    <location>
        <begin position="21"/>
        <end position="144"/>
    </location>
</feature>
<protein>
    <recommendedName>
        <fullName evidence="4">Cyanovirin-N domain-containing protein</fullName>
    </recommendedName>
</protein>
<dbReference type="OrthoDB" id="3844136at2759"/>
<dbReference type="AlphaFoldDB" id="A0A4U0UDB6"/>
<evidence type="ECO:0000256" key="1">
    <source>
        <dbReference type="SAM" id="SignalP"/>
    </source>
</evidence>
<feature type="signal peptide" evidence="1">
    <location>
        <begin position="1"/>
        <end position="20"/>
    </location>
</feature>
<evidence type="ECO:0008006" key="4">
    <source>
        <dbReference type="Google" id="ProtNLM"/>
    </source>
</evidence>